<dbReference type="InterPro" id="IPR020846">
    <property type="entry name" value="MFS_dom"/>
</dbReference>
<feature type="transmembrane region" description="Helical" evidence="6">
    <location>
        <begin position="64"/>
        <end position="87"/>
    </location>
</feature>
<feature type="transmembrane region" description="Helical" evidence="6">
    <location>
        <begin position="241"/>
        <end position="261"/>
    </location>
</feature>
<feature type="region of interest" description="Disordered" evidence="5">
    <location>
        <begin position="1"/>
        <end position="21"/>
    </location>
</feature>
<reference evidence="9" key="1">
    <citation type="journal article" date="2019" name="Int. J. Syst. Evol. Microbiol.">
        <title>The Global Catalogue of Microorganisms (GCM) 10K type strain sequencing project: providing services to taxonomists for standard genome sequencing and annotation.</title>
        <authorList>
            <consortium name="The Broad Institute Genomics Platform"/>
            <consortium name="The Broad Institute Genome Sequencing Center for Infectious Disease"/>
            <person name="Wu L."/>
            <person name="Ma J."/>
        </authorList>
    </citation>
    <scope>NUCLEOTIDE SEQUENCE [LARGE SCALE GENOMIC DNA]</scope>
    <source>
        <strain evidence="9">JCM 10425</strain>
    </source>
</reference>
<feature type="transmembrane region" description="Helical" evidence="6">
    <location>
        <begin position="123"/>
        <end position="146"/>
    </location>
</feature>
<feature type="domain" description="Major facilitator superfamily (MFS) profile" evidence="7">
    <location>
        <begin position="236"/>
        <end position="422"/>
    </location>
</feature>
<evidence type="ECO:0000256" key="2">
    <source>
        <dbReference type="ARBA" id="ARBA00022692"/>
    </source>
</evidence>
<keyword evidence="2 6" id="KW-0812">Transmembrane</keyword>
<dbReference type="InterPro" id="IPR036259">
    <property type="entry name" value="MFS_trans_sf"/>
</dbReference>
<feature type="transmembrane region" description="Helical" evidence="6">
    <location>
        <begin position="99"/>
        <end position="117"/>
    </location>
</feature>
<dbReference type="Proteomes" id="UP001500967">
    <property type="component" value="Unassembled WGS sequence"/>
</dbReference>
<keyword evidence="3 6" id="KW-1133">Transmembrane helix</keyword>
<feature type="transmembrane region" description="Helical" evidence="6">
    <location>
        <begin position="30"/>
        <end position="49"/>
    </location>
</feature>
<evidence type="ECO:0000256" key="1">
    <source>
        <dbReference type="ARBA" id="ARBA00004651"/>
    </source>
</evidence>
<name>A0ABP3DG05_9ACTN</name>
<keyword evidence="9" id="KW-1185">Reference proteome</keyword>
<evidence type="ECO:0000256" key="4">
    <source>
        <dbReference type="ARBA" id="ARBA00023136"/>
    </source>
</evidence>
<dbReference type="EMBL" id="BAAAGX010000006">
    <property type="protein sequence ID" value="GAA0229425.1"/>
    <property type="molecule type" value="Genomic_DNA"/>
</dbReference>
<keyword evidence="4 6" id="KW-0472">Membrane</keyword>
<feature type="transmembrane region" description="Helical" evidence="6">
    <location>
        <begin position="187"/>
        <end position="206"/>
    </location>
</feature>
<organism evidence="8 9">
    <name type="scientific">Cryptosporangium japonicum</name>
    <dbReference type="NCBI Taxonomy" id="80872"/>
    <lineage>
        <taxon>Bacteria</taxon>
        <taxon>Bacillati</taxon>
        <taxon>Actinomycetota</taxon>
        <taxon>Actinomycetes</taxon>
        <taxon>Cryptosporangiales</taxon>
        <taxon>Cryptosporangiaceae</taxon>
        <taxon>Cryptosporangium</taxon>
    </lineage>
</organism>
<dbReference type="PROSITE" id="PS50850">
    <property type="entry name" value="MFS"/>
    <property type="match status" value="1"/>
</dbReference>
<protein>
    <submittedName>
        <fullName evidence="8">MFS transporter</fullName>
    </submittedName>
</protein>
<sequence length="422" mass="44936">MAVGSPDQAARRSALDEPTRSPGGRWLTSWTLGHFAFFMVMFAAAQVVLPRQAESISPDHKETVVSVVTLVAALVTIVVNVLVGAYSDRTLAARGRRQIWVLFGAVVTIVGLVAQGYQNTVVGMVVIWALVQVGLSSISAALTAALPDEVPVTERARASSLWGIASAAGPLIGIALVSTVFAGVVSAYLALAVFTVFMVLPFALFTRGVPLQVSERPTTSFRAILAGTLTPLRHADFAWAWTGRFFIQLSNALAQVYLWFYLRDRIGVDPDEWTLYLVVLYTAGAVVAAILGGRWSDRTGRRKMLVVVSSVLQGVAAIFYLASPTTWAAIIGSLLLGIGFGCYAAVDQALITQVLPRAEDRGKDLGVINIANNLPYVFAGALGGAALSLFGRDDLGYPVLYALSLITALIAALTVQPIKSVR</sequence>
<feature type="transmembrane region" description="Helical" evidence="6">
    <location>
        <begin position="327"/>
        <end position="346"/>
    </location>
</feature>
<dbReference type="Pfam" id="PF07690">
    <property type="entry name" value="MFS_1"/>
    <property type="match status" value="1"/>
</dbReference>
<gene>
    <name evidence="8" type="ORF">GCM10009539_13510</name>
</gene>
<comment type="caution">
    <text evidence="8">The sequence shown here is derived from an EMBL/GenBank/DDBJ whole genome shotgun (WGS) entry which is preliminary data.</text>
</comment>
<dbReference type="PANTHER" id="PTHR23528:SF1">
    <property type="entry name" value="MAJOR FACILITATOR SUPERFAMILY (MFS) PROFILE DOMAIN-CONTAINING PROTEIN"/>
    <property type="match status" value="1"/>
</dbReference>
<dbReference type="PANTHER" id="PTHR23528">
    <property type="match status" value="1"/>
</dbReference>
<feature type="transmembrane region" description="Helical" evidence="6">
    <location>
        <begin position="367"/>
        <end position="389"/>
    </location>
</feature>
<evidence type="ECO:0000313" key="8">
    <source>
        <dbReference type="EMBL" id="GAA0229425.1"/>
    </source>
</evidence>
<dbReference type="SUPFAM" id="SSF103473">
    <property type="entry name" value="MFS general substrate transporter"/>
    <property type="match status" value="1"/>
</dbReference>
<feature type="transmembrane region" description="Helical" evidence="6">
    <location>
        <begin position="395"/>
        <end position="415"/>
    </location>
</feature>
<feature type="compositionally biased region" description="Basic and acidic residues" evidence="5">
    <location>
        <begin position="9"/>
        <end position="19"/>
    </location>
</feature>
<dbReference type="Gene3D" id="1.20.1250.20">
    <property type="entry name" value="MFS general substrate transporter like domains"/>
    <property type="match status" value="2"/>
</dbReference>
<comment type="subcellular location">
    <subcellularLocation>
        <location evidence="1">Cell membrane</location>
        <topology evidence="1">Multi-pass membrane protein</topology>
    </subcellularLocation>
</comment>
<evidence type="ECO:0000313" key="9">
    <source>
        <dbReference type="Proteomes" id="UP001500967"/>
    </source>
</evidence>
<accession>A0ABP3DG05</accession>
<feature type="transmembrane region" description="Helical" evidence="6">
    <location>
        <begin position="158"/>
        <end position="181"/>
    </location>
</feature>
<feature type="transmembrane region" description="Helical" evidence="6">
    <location>
        <begin position="273"/>
        <end position="292"/>
    </location>
</feature>
<evidence type="ECO:0000256" key="5">
    <source>
        <dbReference type="SAM" id="MobiDB-lite"/>
    </source>
</evidence>
<dbReference type="RefSeq" id="WP_344647849.1">
    <property type="nucleotide sequence ID" value="NZ_BAAAGX010000006.1"/>
</dbReference>
<proteinExistence type="predicted"/>
<evidence type="ECO:0000259" key="7">
    <source>
        <dbReference type="PROSITE" id="PS50850"/>
    </source>
</evidence>
<feature type="transmembrane region" description="Helical" evidence="6">
    <location>
        <begin position="304"/>
        <end position="321"/>
    </location>
</feature>
<dbReference type="InterPro" id="IPR011701">
    <property type="entry name" value="MFS"/>
</dbReference>
<evidence type="ECO:0000256" key="3">
    <source>
        <dbReference type="ARBA" id="ARBA00022989"/>
    </source>
</evidence>
<evidence type="ECO:0000256" key="6">
    <source>
        <dbReference type="SAM" id="Phobius"/>
    </source>
</evidence>